<reference evidence="2" key="1">
    <citation type="submission" date="2020-05" db="EMBL/GenBank/DDBJ databases">
        <title>Fertoebacter nigrum gen. nov., sp. nov., a new member of the family Rhodobacteraceae.</title>
        <authorList>
            <person name="Szuroczki S."/>
            <person name="Abbaszade G."/>
            <person name="Buni D."/>
            <person name="Schumann P."/>
            <person name="Toth E."/>
        </authorList>
    </citation>
    <scope>NUCLEOTIDE SEQUENCE</scope>
    <source>
        <strain evidence="2">RG-N-1a</strain>
    </source>
</reference>
<dbReference type="Proteomes" id="UP000484076">
    <property type="component" value="Unassembled WGS sequence"/>
</dbReference>
<feature type="transmembrane region" description="Helical" evidence="1">
    <location>
        <begin position="45"/>
        <end position="63"/>
    </location>
</feature>
<feature type="transmembrane region" description="Helical" evidence="1">
    <location>
        <begin position="20"/>
        <end position="39"/>
    </location>
</feature>
<evidence type="ECO:0000256" key="1">
    <source>
        <dbReference type="SAM" id="Phobius"/>
    </source>
</evidence>
<keyword evidence="1" id="KW-1133">Transmembrane helix</keyword>
<keyword evidence="1" id="KW-0472">Membrane</keyword>
<evidence type="ECO:0000313" key="3">
    <source>
        <dbReference type="Proteomes" id="UP000484076"/>
    </source>
</evidence>
<comment type="caution">
    <text evidence="2">The sequence shown here is derived from an EMBL/GenBank/DDBJ whole genome shotgun (WGS) entry which is preliminary data.</text>
</comment>
<dbReference type="AlphaFoldDB" id="A0A8X8KMB9"/>
<evidence type="ECO:0000313" key="2">
    <source>
        <dbReference type="EMBL" id="NUB43760.1"/>
    </source>
</evidence>
<keyword evidence="1" id="KW-0812">Transmembrane</keyword>
<organism evidence="2 3">
    <name type="scientific">Fertoeibacter niger</name>
    <dbReference type="NCBI Taxonomy" id="2656921"/>
    <lineage>
        <taxon>Bacteria</taxon>
        <taxon>Pseudomonadati</taxon>
        <taxon>Pseudomonadota</taxon>
        <taxon>Alphaproteobacteria</taxon>
        <taxon>Rhodobacterales</taxon>
        <taxon>Paracoccaceae</taxon>
        <taxon>Fertoeibacter</taxon>
    </lineage>
</organism>
<dbReference type="RefSeq" id="WP_152824193.1">
    <property type="nucleotide sequence ID" value="NZ_WHUT02000002.1"/>
</dbReference>
<name>A0A8X8KMB9_9RHOB</name>
<dbReference type="EMBL" id="WHUT02000002">
    <property type="protein sequence ID" value="NUB43760.1"/>
    <property type="molecule type" value="Genomic_DNA"/>
</dbReference>
<accession>A0A8X8KMB9</accession>
<keyword evidence="3" id="KW-1185">Reference proteome</keyword>
<proteinExistence type="predicted"/>
<sequence>MPRASAVHHPKRPAMPARTFVSLLLIVIAAAGATIFAASQIGIPFAALGLVAVVASLALRVWIDRR</sequence>
<protein>
    <submittedName>
        <fullName evidence="2">Uncharacterized protein</fullName>
    </submittedName>
</protein>
<gene>
    <name evidence="2" type="ORF">GEU84_005135</name>
</gene>